<reference evidence="3" key="1">
    <citation type="submission" date="2023-03" db="EMBL/GenBank/DDBJ databases">
        <title>Mesosutterella sp. nov. isolated from porcine feces.</title>
        <authorList>
            <person name="Yu S."/>
        </authorList>
    </citation>
    <scope>NUCLEOTIDE SEQUENCE</scope>
    <source>
        <strain evidence="3">AGMB02718</strain>
    </source>
</reference>
<evidence type="ECO:0000313" key="3">
    <source>
        <dbReference type="EMBL" id="MDL2058444.1"/>
    </source>
</evidence>
<feature type="transmembrane region" description="Helical" evidence="2">
    <location>
        <begin position="60"/>
        <end position="81"/>
    </location>
</feature>
<dbReference type="RefSeq" id="WP_243377062.1">
    <property type="nucleotide sequence ID" value="NZ_JAKZJU020000001.1"/>
</dbReference>
<accession>A0ABT7IJA3</accession>
<sequence length="126" mass="13226">MKIRPGKLLLALALSAWIAAILAGTALLVHRLSGSWAAAAAAAAACLALRLTLIPSLLTAWYLFAYTDWSAAALIAGGFGFGGSWSKDGPRGLPDLALRLFREGLGLKPDGPSDHPDRSNPPRRSH</sequence>
<evidence type="ECO:0000256" key="1">
    <source>
        <dbReference type="SAM" id="MobiDB-lite"/>
    </source>
</evidence>
<keyword evidence="2" id="KW-0472">Membrane</keyword>
<name>A0ABT7IJA3_9BURK</name>
<protein>
    <submittedName>
        <fullName evidence="3">Uncharacterized protein</fullName>
    </submittedName>
</protein>
<keyword evidence="2" id="KW-1133">Transmembrane helix</keyword>
<comment type="caution">
    <text evidence="3">The sequence shown here is derived from an EMBL/GenBank/DDBJ whole genome shotgun (WGS) entry which is preliminary data.</text>
</comment>
<keyword evidence="4" id="KW-1185">Reference proteome</keyword>
<proteinExistence type="predicted"/>
<organism evidence="3 4">
    <name type="scientific">Mesosutterella faecium</name>
    <dbReference type="NCBI Taxonomy" id="2925194"/>
    <lineage>
        <taxon>Bacteria</taxon>
        <taxon>Pseudomonadati</taxon>
        <taxon>Pseudomonadota</taxon>
        <taxon>Betaproteobacteria</taxon>
        <taxon>Burkholderiales</taxon>
        <taxon>Sutterellaceae</taxon>
        <taxon>Mesosutterella</taxon>
    </lineage>
</organism>
<evidence type="ECO:0000256" key="2">
    <source>
        <dbReference type="SAM" id="Phobius"/>
    </source>
</evidence>
<keyword evidence="2" id="KW-0812">Transmembrane</keyword>
<dbReference type="EMBL" id="JAKZJU020000001">
    <property type="protein sequence ID" value="MDL2058444.1"/>
    <property type="molecule type" value="Genomic_DNA"/>
</dbReference>
<feature type="region of interest" description="Disordered" evidence="1">
    <location>
        <begin position="104"/>
        <end position="126"/>
    </location>
</feature>
<dbReference type="Proteomes" id="UP001165481">
    <property type="component" value="Unassembled WGS sequence"/>
</dbReference>
<feature type="compositionally biased region" description="Basic and acidic residues" evidence="1">
    <location>
        <begin position="111"/>
        <end position="120"/>
    </location>
</feature>
<evidence type="ECO:0000313" key="4">
    <source>
        <dbReference type="Proteomes" id="UP001165481"/>
    </source>
</evidence>
<gene>
    <name evidence="3" type="ORF">MUN46_000510</name>
</gene>